<evidence type="ECO:0000256" key="1">
    <source>
        <dbReference type="SAM" id="SignalP"/>
    </source>
</evidence>
<dbReference type="EMBL" id="JAATJJ010000002">
    <property type="protein sequence ID" value="NJB72808.1"/>
    <property type="molecule type" value="Genomic_DNA"/>
</dbReference>
<proteinExistence type="predicted"/>
<keyword evidence="1" id="KW-0732">Signal</keyword>
<dbReference type="PROSITE" id="PS51257">
    <property type="entry name" value="PROKAR_LIPOPROTEIN"/>
    <property type="match status" value="1"/>
</dbReference>
<evidence type="ECO:0008006" key="4">
    <source>
        <dbReference type="Google" id="ProtNLM"/>
    </source>
</evidence>
<feature type="chain" id="PRO_5032308795" description="IPT/TIG domain-containing protein" evidence="1">
    <location>
        <begin position="32"/>
        <end position="361"/>
    </location>
</feature>
<dbReference type="InterPro" id="IPR008979">
    <property type="entry name" value="Galactose-bd-like_sf"/>
</dbReference>
<dbReference type="InterPro" id="IPR013783">
    <property type="entry name" value="Ig-like_fold"/>
</dbReference>
<dbReference type="Gene3D" id="2.60.40.10">
    <property type="entry name" value="Immunoglobulins"/>
    <property type="match status" value="1"/>
</dbReference>
<dbReference type="AlphaFoldDB" id="A0A846QXY4"/>
<sequence>MKNNSTIKINLNKVFMSLLGLALLISCGSEFNDVDPILRGDAGPPKINSVSEAREDQAVTQGTLEGTYIIRGENLETIKSITFNGFPGFFQPALSTNTVAFVSISRETPFLGQNNIMRLETEGGIINYPFSILTIETFEELTYEGQKAVKLIGGDFTNTTDVSFNTGNEEDGNLVERPADILDITAGEVIVAVPAGVEQAFIFLTTSGGATAQSESYGFNYSIYIDGLNADWSTGEWGGTHDLLSTEQATGTTSIKSIREPWSGLTFYPPAGFAFDDYDSITVSIYGTGAPGDSVNLALNDFDATVNLVLVPGEWTKFVIPLSEFYPSGGAPDNITRMDFQESSNTGLPQYIFYVDDFGFL</sequence>
<name>A0A846QXY4_9FLAO</name>
<organism evidence="2 3">
    <name type="scientific">Saonia flava</name>
    <dbReference type="NCBI Taxonomy" id="523696"/>
    <lineage>
        <taxon>Bacteria</taxon>
        <taxon>Pseudomonadati</taxon>
        <taxon>Bacteroidota</taxon>
        <taxon>Flavobacteriia</taxon>
        <taxon>Flavobacteriales</taxon>
        <taxon>Flavobacteriaceae</taxon>
        <taxon>Saonia</taxon>
    </lineage>
</organism>
<evidence type="ECO:0000313" key="2">
    <source>
        <dbReference type="EMBL" id="NJB72808.1"/>
    </source>
</evidence>
<keyword evidence="3" id="KW-1185">Reference proteome</keyword>
<gene>
    <name evidence="2" type="ORF">GGR42_003299</name>
</gene>
<dbReference type="Gene3D" id="2.60.120.430">
    <property type="entry name" value="Galactose-binding lectin"/>
    <property type="match status" value="1"/>
</dbReference>
<comment type="caution">
    <text evidence="2">The sequence shown here is derived from an EMBL/GenBank/DDBJ whole genome shotgun (WGS) entry which is preliminary data.</text>
</comment>
<accession>A0A846QXY4</accession>
<dbReference type="RefSeq" id="WP_167966278.1">
    <property type="nucleotide sequence ID" value="NZ_JAATJJ010000002.1"/>
</dbReference>
<protein>
    <recommendedName>
        <fullName evidence="4">IPT/TIG domain-containing protein</fullName>
    </recommendedName>
</protein>
<evidence type="ECO:0000313" key="3">
    <source>
        <dbReference type="Proteomes" id="UP000590442"/>
    </source>
</evidence>
<feature type="signal peptide" evidence="1">
    <location>
        <begin position="1"/>
        <end position="31"/>
    </location>
</feature>
<reference evidence="2 3" key="1">
    <citation type="submission" date="2020-03" db="EMBL/GenBank/DDBJ databases">
        <title>Genomic Encyclopedia of Type Strains, Phase IV (KMG-IV): sequencing the most valuable type-strain genomes for metagenomic binning, comparative biology and taxonomic classification.</title>
        <authorList>
            <person name="Goeker M."/>
        </authorList>
    </citation>
    <scope>NUCLEOTIDE SEQUENCE [LARGE SCALE GENOMIC DNA]</scope>
    <source>
        <strain evidence="2 3">DSM 29762</strain>
    </source>
</reference>
<dbReference type="SUPFAM" id="SSF49785">
    <property type="entry name" value="Galactose-binding domain-like"/>
    <property type="match status" value="1"/>
</dbReference>
<dbReference type="Proteomes" id="UP000590442">
    <property type="component" value="Unassembled WGS sequence"/>
</dbReference>